<dbReference type="OrthoDB" id="75969at2759"/>
<evidence type="ECO:0000256" key="1">
    <source>
        <dbReference type="SAM" id="MobiDB-lite"/>
    </source>
</evidence>
<dbReference type="OMA" id="LEHWYAT"/>
<proteinExistence type="predicted"/>
<keyword evidence="3" id="KW-1185">Reference proteome</keyword>
<dbReference type="EMBL" id="JH767136">
    <property type="protein sequence ID" value="EQC40358.1"/>
    <property type="molecule type" value="Genomic_DNA"/>
</dbReference>
<dbReference type="PANTHER" id="PTHR46586">
    <property type="entry name" value="ANKYRIN REPEAT-CONTAINING PROTEIN"/>
    <property type="match status" value="1"/>
</dbReference>
<dbReference type="VEuPathDB" id="FungiDB:SDRG_02259"/>
<evidence type="ECO:0000313" key="3">
    <source>
        <dbReference type="Proteomes" id="UP000030762"/>
    </source>
</evidence>
<dbReference type="AlphaFoldDB" id="T0S5B3"/>
<dbReference type="Pfam" id="PF13637">
    <property type="entry name" value="Ank_4"/>
    <property type="match status" value="1"/>
</dbReference>
<dbReference type="STRING" id="1156394.T0S5B3"/>
<name>T0S5B3_SAPDV</name>
<protein>
    <submittedName>
        <fullName evidence="2">Uncharacterized protein</fullName>
    </submittedName>
</protein>
<dbReference type="GeneID" id="19942986"/>
<reference evidence="2 3" key="1">
    <citation type="submission" date="2012-04" db="EMBL/GenBank/DDBJ databases">
        <title>The Genome Sequence of Saprolegnia declina VS20.</title>
        <authorList>
            <consortium name="The Broad Institute Genome Sequencing Platform"/>
            <person name="Russ C."/>
            <person name="Nusbaum C."/>
            <person name="Tyler B."/>
            <person name="van West P."/>
            <person name="Dieguez-Uribeondo J."/>
            <person name="de Bruijn I."/>
            <person name="Tripathy S."/>
            <person name="Jiang R."/>
            <person name="Young S.K."/>
            <person name="Zeng Q."/>
            <person name="Gargeya S."/>
            <person name="Fitzgerald M."/>
            <person name="Haas B."/>
            <person name="Abouelleil A."/>
            <person name="Alvarado L."/>
            <person name="Arachchi H.M."/>
            <person name="Berlin A."/>
            <person name="Chapman S.B."/>
            <person name="Goldberg J."/>
            <person name="Griggs A."/>
            <person name="Gujja S."/>
            <person name="Hansen M."/>
            <person name="Howarth C."/>
            <person name="Imamovic A."/>
            <person name="Larimer J."/>
            <person name="McCowen C."/>
            <person name="Montmayeur A."/>
            <person name="Murphy C."/>
            <person name="Neiman D."/>
            <person name="Pearson M."/>
            <person name="Priest M."/>
            <person name="Roberts A."/>
            <person name="Saif S."/>
            <person name="Shea T."/>
            <person name="Sisk P."/>
            <person name="Sykes S."/>
            <person name="Wortman J."/>
            <person name="Nusbaum C."/>
            <person name="Birren B."/>
        </authorList>
    </citation>
    <scope>NUCLEOTIDE SEQUENCE [LARGE SCALE GENOMIC DNA]</scope>
    <source>
        <strain evidence="2 3">VS20</strain>
    </source>
</reference>
<gene>
    <name evidence="2" type="ORF">SDRG_02259</name>
</gene>
<dbReference type="Gene3D" id="1.25.40.20">
    <property type="entry name" value="Ankyrin repeat-containing domain"/>
    <property type="match status" value="2"/>
</dbReference>
<evidence type="ECO:0000313" key="2">
    <source>
        <dbReference type="EMBL" id="EQC40358.1"/>
    </source>
</evidence>
<dbReference type="InterPro" id="IPR002110">
    <property type="entry name" value="Ankyrin_rpt"/>
</dbReference>
<dbReference type="RefSeq" id="XP_008606057.1">
    <property type="nucleotide sequence ID" value="XM_008607835.1"/>
</dbReference>
<organism evidence="2 3">
    <name type="scientific">Saprolegnia diclina (strain VS20)</name>
    <dbReference type="NCBI Taxonomy" id="1156394"/>
    <lineage>
        <taxon>Eukaryota</taxon>
        <taxon>Sar</taxon>
        <taxon>Stramenopiles</taxon>
        <taxon>Oomycota</taxon>
        <taxon>Saprolegniomycetes</taxon>
        <taxon>Saprolegniales</taxon>
        <taxon>Saprolegniaceae</taxon>
        <taxon>Saprolegnia</taxon>
    </lineage>
</organism>
<dbReference type="PANTHER" id="PTHR46586:SF3">
    <property type="entry name" value="ANKYRIN REPEAT-CONTAINING PROTEIN"/>
    <property type="match status" value="1"/>
</dbReference>
<dbReference type="InterPro" id="IPR052050">
    <property type="entry name" value="SecEffector_AnkRepeat"/>
</dbReference>
<dbReference type="Proteomes" id="UP000030762">
    <property type="component" value="Unassembled WGS sequence"/>
</dbReference>
<sequence length="362" mass="39827">MNNQSQMRNRPRSQSARETAATSQPALMNAVVGSPDLWSILAAYQDGVYEDARPFIAIEAPLLALDIASGLEKLVPVLEHWYATVSTDIARRRWPYFDVRLPWLSSYAAYYAAKLGKVDRLAALPALRSVESPEVVVELAIEHHQLHVLEFLHATFGASAPWFTKDTLTVAAAAGSLPVVRYVYNNVACGGTYDAFDLAASFGHWNVVLYLHLHTQLGATTAAMDEAAAHGHLHIVRFLLENRSEGCTMGAMDGAAANGHLDVVSFLHQMRREGCSTRALDGAVVHGHDAVARFLIKNRSEGCGPKALAAAALRRDSTMLKALLAHQQRRAKASQNRFKMTTHLMRWLIPDFFHKRTVAPPS</sequence>
<dbReference type="SUPFAM" id="SSF48403">
    <property type="entry name" value="Ankyrin repeat"/>
    <property type="match status" value="1"/>
</dbReference>
<dbReference type="InParanoid" id="T0S5B3"/>
<feature type="region of interest" description="Disordered" evidence="1">
    <location>
        <begin position="1"/>
        <end position="22"/>
    </location>
</feature>
<dbReference type="InterPro" id="IPR036770">
    <property type="entry name" value="Ankyrin_rpt-contain_sf"/>
</dbReference>
<accession>T0S5B3</accession>